<evidence type="ECO:0000256" key="1">
    <source>
        <dbReference type="SAM" id="MobiDB-lite"/>
    </source>
</evidence>
<keyword evidence="3" id="KW-1185">Reference proteome</keyword>
<feature type="compositionally biased region" description="Low complexity" evidence="1">
    <location>
        <begin position="343"/>
        <end position="363"/>
    </location>
</feature>
<reference evidence="2" key="1">
    <citation type="journal article" date="2019" name="Environ. Microbiol.">
        <title>Fungal ecological strategies reflected in gene transcription - a case study of two litter decomposers.</title>
        <authorList>
            <person name="Barbi F."/>
            <person name="Kohler A."/>
            <person name="Barry K."/>
            <person name="Baskaran P."/>
            <person name="Daum C."/>
            <person name="Fauchery L."/>
            <person name="Ihrmark K."/>
            <person name="Kuo A."/>
            <person name="LaButti K."/>
            <person name="Lipzen A."/>
            <person name="Morin E."/>
            <person name="Grigoriev I.V."/>
            <person name="Henrissat B."/>
            <person name="Lindahl B."/>
            <person name="Martin F."/>
        </authorList>
    </citation>
    <scope>NUCLEOTIDE SEQUENCE</scope>
    <source>
        <strain evidence="2">JB14</strain>
    </source>
</reference>
<name>A0A6A4I4B4_9AGAR</name>
<gene>
    <name evidence="2" type="ORF">BT96DRAFT_988604</name>
</gene>
<dbReference type="Proteomes" id="UP000799118">
    <property type="component" value="Unassembled WGS sequence"/>
</dbReference>
<protein>
    <submittedName>
        <fullName evidence="2">Uncharacterized protein</fullName>
    </submittedName>
</protein>
<organism evidence="2 3">
    <name type="scientific">Gymnopus androsaceus JB14</name>
    <dbReference type="NCBI Taxonomy" id="1447944"/>
    <lineage>
        <taxon>Eukaryota</taxon>
        <taxon>Fungi</taxon>
        <taxon>Dikarya</taxon>
        <taxon>Basidiomycota</taxon>
        <taxon>Agaricomycotina</taxon>
        <taxon>Agaricomycetes</taxon>
        <taxon>Agaricomycetidae</taxon>
        <taxon>Agaricales</taxon>
        <taxon>Marasmiineae</taxon>
        <taxon>Omphalotaceae</taxon>
        <taxon>Gymnopus</taxon>
    </lineage>
</organism>
<dbReference type="OrthoDB" id="3034515at2759"/>
<dbReference type="AlphaFoldDB" id="A0A6A4I4B4"/>
<evidence type="ECO:0000313" key="2">
    <source>
        <dbReference type="EMBL" id="KAE9405321.1"/>
    </source>
</evidence>
<sequence>MVYQLNGQVILRANNLKQGKAKFLIRPFIIPSNVSSKGRVIFQQANERFEDVIAFTTAICQDFFNSQSAKDAEIYPYPDTTINGSNWVQEGPQSWIIPLTLPGIFTNVNIGKPAVPRTRLQGNCLAPVSQVQAEIKQRNREALVPNTSNGMLLLMVSLVLSLHNTITHDLTLLCNWPDPDSHIRLLGEDMYLGEVRVKSPHYVNTEGQVIHPSEYSRYLVPGTRVAVLIDYKTWDITSSPSDPHRSVNSPSHHCVPTAVQLQIIPDDDNDIRILIHCTEAEKLAISKRTKEQDRIAEEYCEARQAEEASKLAAAAAQAKAAADKKVERAEHLKTLWRTQALGSSSTPSTPSSSTASSLSTPSPAKRVAADGPPSTPSPPKRRVNQTAHMTSGGKMLRKGVATSAAEPSMTAGQSTWSKDKAKTNDAMDIDTVIDSKGKSKAVEHMDING</sequence>
<accession>A0A6A4I4B4</accession>
<evidence type="ECO:0000313" key="3">
    <source>
        <dbReference type="Proteomes" id="UP000799118"/>
    </source>
</evidence>
<dbReference type="EMBL" id="ML769410">
    <property type="protein sequence ID" value="KAE9405321.1"/>
    <property type="molecule type" value="Genomic_DNA"/>
</dbReference>
<feature type="region of interest" description="Disordered" evidence="1">
    <location>
        <begin position="335"/>
        <end position="425"/>
    </location>
</feature>
<proteinExistence type="predicted"/>